<feature type="transmembrane region" description="Helical" evidence="1">
    <location>
        <begin position="82"/>
        <end position="103"/>
    </location>
</feature>
<organism evidence="2 3">
    <name type="scientific">Mucilaginibacter polytrichastri</name>
    <dbReference type="NCBI Taxonomy" id="1302689"/>
    <lineage>
        <taxon>Bacteria</taxon>
        <taxon>Pseudomonadati</taxon>
        <taxon>Bacteroidota</taxon>
        <taxon>Sphingobacteriia</taxon>
        <taxon>Sphingobacteriales</taxon>
        <taxon>Sphingobacteriaceae</taxon>
        <taxon>Mucilaginibacter</taxon>
    </lineage>
</organism>
<feature type="transmembrane region" description="Helical" evidence="1">
    <location>
        <begin position="58"/>
        <end position="75"/>
    </location>
</feature>
<evidence type="ECO:0000313" key="3">
    <source>
        <dbReference type="Proteomes" id="UP000186720"/>
    </source>
</evidence>
<keyword evidence="1" id="KW-0472">Membrane</keyword>
<name>A0A1Q5ZS02_9SPHI</name>
<proteinExistence type="predicted"/>
<dbReference type="Proteomes" id="UP000186720">
    <property type="component" value="Unassembled WGS sequence"/>
</dbReference>
<evidence type="ECO:0000256" key="1">
    <source>
        <dbReference type="SAM" id="Phobius"/>
    </source>
</evidence>
<protein>
    <submittedName>
        <fullName evidence="2">Uncharacterized protein</fullName>
    </submittedName>
</protein>
<comment type="caution">
    <text evidence="2">The sequence shown here is derived from an EMBL/GenBank/DDBJ whole genome shotgun (WGS) entry which is preliminary data.</text>
</comment>
<keyword evidence="1" id="KW-1133">Transmembrane helix</keyword>
<evidence type="ECO:0000313" key="2">
    <source>
        <dbReference type="EMBL" id="OKS84551.1"/>
    </source>
</evidence>
<dbReference type="AlphaFoldDB" id="A0A1Q5ZS02"/>
<keyword evidence="1" id="KW-0812">Transmembrane</keyword>
<accession>A0A1Q5ZS02</accession>
<dbReference type="OrthoDB" id="795005at2"/>
<dbReference type="RefSeq" id="WP_074493893.1">
    <property type="nucleotide sequence ID" value="NZ_FPAM01000021.1"/>
</dbReference>
<reference evidence="2 3" key="1">
    <citation type="submission" date="2016-11" db="EMBL/GenBank/DDBJ databases">
        <title>Whole Genome Sequencing of Mucilaginibacter polytrichastri RG4-7(T) isolated from the moss sample.</title>
        <authorList>
            <person name="Li Y."/>
        </authorList>
    </citation>
    <scope>NUCLEOTIDE SEQUENCE [LARGE SCALE GENOMIC DNA]</scope>
    <source>
        <strain evidence="2 3">RG4-7</strain>
    </source>
</reference>
<dbReference type="EMBL" id="MPPL01000002">
    <property type="protein sequence ID" value="OKS84551.1"/>
    <property type="molecule type" value="Genomic_DNA"/>
</dbReference>
<dbReference type="STRING" id="1302689.RG47T_5241"/>
<sequence>MNPIACFWIVFVVILLALVLLEVKYHLLKDIGRPPATTPEDAVPNKKDVTYSWSRVQLAWWTLIILSAFTTILLIDREAPDLATSTLILIGISTATIATARSIDVNDQDKLQKLPGQNSQGLLIDILSDQTGVSIPRFQNVVFNVIFGIWFVGEVLHHLVQLPGGGINAIMPDISTNNLILLGLSSATYAALKTTENNSATK</sequence>
<keyword evidence="3" id="KW-1185">Reference proteome</keyword>
<gene>
    <name evidence="2" type="ORF">RG47T_5241</name>
</gene>